<dbReference type="AlphaFoldDB" id="A0A9N9FM47"/>
<feature type="region of interest" description="Disordered" evidence="1">
    <location>
        <begin position="316"/>
        <end position="375"/>
    </location>
</feature>
<keyword evidence="3" id="KW-1185">Reference proteome</keyword>
<proteinExistence type="predicted"/>
<evidence type="ECO:0000313" key="2">
    <source>
        <dbReference type="EMBL" id="CAG8546918.1"/>
    </source>
</evidence>
<accession>A0A9N9FM47</accession>
<feature type="compositionally biased region" description="Acidic residues" evidence="1">
    <location>
        <begin position="350"/>
        <end position="375"/>
    </location>
</feature>
<name>A0A9N9FM47_9GLOM</name>
<protein>
    <submittedName>
        <fullName evidence="2">4817_t:CDS:1</fullName>
    </submittedName>
</protein>
<feature type="compositionally biased region" description="Acidic residues" evidence="1">
    <location>
        <begin position="251"/>
        <end position="268"/>
    </location>
</feature>
<comment type="caution">
    <text evidence="2">The sequence shown here is derived from an EMBL/GenBank/DDBJ whole genome shotgun (WGS) entry which is preliminary data.</text>
</comment>
<feature type="compositionally biased region" description="Low complexity" evidence="1">
    <location>
        <begin position="340"/>
        <end position="349"/>
    </location>
</feature>
<reference evidence="2" key="1">
    <citation type="submission" date="2021-06" db="EMBL/GenBank/DDBJ databases">
        <authorList>
            <person name="Kallberg Y."/>
            <person name="Tangrot J."/>
            <person name="Rosling A."/>
        </authorList>
    </citation>
    <scope>NUCLEOTIDE SEQUENCE</scope>
    <source>
        <strain evidence="2">MT106</strain>
    </source>
</reference>
<evidence type="ECO:0000256" key="1">
    <source>
        <dbReference type="SAM" id="MobiDB-lite"/>
    </source>
</evidence>
<feature type="region of interest" description="Disordered" evidence="1">
    <location>
        <begin position="83"/>
        <end position="108"/>
    </location>
</feature>
<dbReference type="Proteomes" id="UP000789831">
    <property type="component" value="Unassembled WGS sequence"/>
</dbReference>
<feature type="region of interest" description="Disordered" evidence="1">
    <location>
        <begin position="251"/>
        <end position="291"/>
    </location>
</feature>
<gene>
    <name evidence="2" type="ORF">AGERDE_LOCUS6464</name>
</gene>
<organism evidence="2 3">
    <name type="scientific">Ambispora gerdemannii</name>
    <dbReference type="NCBI Taxonomy" id="144530"/>
    <lineage>
        <taxon>Eukaryota</taxon>
        <taxon>Fungi</taxon>
        <taxon>Fungi incertae sedis</taxon>
        <taxon>Mucoromycota</taxon>
        <taxon>Glomeromycotina</taxon>
        <taxon>Glomeromycetes</taxon>
        <taxon>Archaeosporales</taxon>
        <taxon>Ambisporaceae</taxon>
        <taxon>Ambispora</taxon>
    </lineage>
</organism>
<feature type="compositionally biased region" description="Basic and acidic residues" evidence="1">
    <location>
        <begin position="323"/>
        <end position="336"/>
    </location>
</feature>
<sequence>MSSLAVSGIAPLQDLTGLLYLLVGATLYFSRSTKQDIMLNENLVTELDNRDARIVTEIQRILTMLNTSTARLDEIERALQSRQNNSDEYDQQSVHSAGQASNHSSASSGQLTFTGISLGPCVRRLHEFNDEHCHEENSDALNNTARLYEDACNAEDKTIKANQAEILCWCNFIIGLDKSVDESMKKAKGQIYNFILAHNPGTKRNTLYQRISRARKIYEFIEKIGIDNSKLSDSKIQTIIDYFSKNLNTELPDEQDDSVIDSEEEVSDDQTNASEAVSAEMIPQNSVQSIPKAEDDFDKMVMEAFEEKEASHSVSASCNSKYEVSEKKESLPKEEVSVPDNSLDFNLDSSDVDNVDNENDDEFSDNDEEEDDDGFCGFSDDDEGYYYDLNTDVSKQYSEIVPFLVFVWLMMFAEKIPVHLIFVAKGFTMYIIRQQLNTRVERLTTDFTSRDATFANYESLRDQLDQITETGSMASLSFEQLAEQTVPTSDSSDSSSCSSQLSFSGITSTIRNQFKIISFDDMCNIVSVEILGLRMEKIKETVKSFYHNNGPVSYIYLKNSLVIKLASRKKKNNKDINIDHTTMSLESQQQVLENFFKNNTDWSLIKFLKYRAEGDDFTYDRRKEHMLYKAVLTLLTKEHAQAIKYLSNFEVKLFIDFKMSGFKD</sequence>
<dbReference type="OrthoDB" id="2446415at2759"/>
<evidence type="ECO:0000313" key="3">
    <source>
        <dbReference type="Proteomes" id="UP000789831"/>
    </source>
</evidence>
<dbReference type="EMBL" id="CAJVPL010001013">
    <property type="protein sequence ID" value="CAG8546918.1"/>
    <property type="molecule type" value="Genomic_DNA"/>
</dbReference>